<dbReference type="RefSeq" id="WP_059054754.1">
    <property type="nucleotide sequence ID" value="NZ_LOJF01000009.1"/>
</dbReference>
<reference evidence="2 3" key="1">
    <citation type="submission" date="2015-12" db="EMBL/GenBank/DDBJ databases">
        <title>Draft Genome Sequence of Olsenella scatoligenes SK9K4T; a Producer of 3-Methylindole- (skatole) and 4-Methylphenol- (p-cresol) Isolated from Pig Feces.</title>
        <authorList>
            <person name="Li X."/>
            <person name="Borg B."/>
            <person name="Canibe N."/>
        </authorList>
    </citation>
    <scope>NUCLEOTIDE SEQUENCE [LARGE SCALE GENOMIC DNA]</scope>
    <source>
        <strain evidence="2 3">SK9K4</strain>
    </source>
</reference>
<dbReference type="InterPro" id="IPR002912">
    <property type="entry name" value="ACT_dom"/>
</dbReference>
<proteinExistence type="predicted"/>
<dbReference type="Gene3D" id="3.30.2130.10">
    <property type="entry name" value="VC0802-like"/>
    <property type="match status" value="1"/>
</dbReference>
<gene>
    <name evidence="2" type="ORF">AUL39_06400</name>
</gene>
<name>A0A100YVT5_TRASO</name>
<sequence>MIKQISVFLENDKGRLAALCRCLADAGVNMSALSIADTPEYGLVRIVCNEADKAKAALDAAGYRARVTKVTAVAVPNRPGGLAELLETLDEADISVEYGYCFSHQDGNAIFALKVTDSAQAAEAVFAIERAGFQILEEGELD</sequence>
<organism evidence="2 3">
    <name type="scientific">Tractidigestivibacter scatoligenes</name>
    <name type="common">Olsenella scatoligenes</name>
    <dbReference type="NCBI Taxonomy" id="1299998"/>
    <lineage>
        <taxon>Bacteria</taxon>
        <taxon>Bacillati</taxon>
        <taxon>Actinomycetota</taxon>
        <taxon>Coriobacteriia</taxon>
        <taxon>Coriobacteriales</taxon>
        <taxon>Atopobiaceae</taxon>
        <taxon>Tractidigestivibacter</taxon>
    </lineage>
</organism>
<dbReference type="AlphaFoldDB" id="A0A100YVT5"/>
<keyword evidence="3" id="KW-1185">Reference proteome</keyword>
<dbReference type="Proteomes" id="UP000054078">
    <property type="component" value="Unassembled WGS sequence"/>
</dbReference>
<feature type="domain" description="ACT" evidence="1">
    <location>
        <begin position="4"/>
        <end position="75"/>
    </location>
</feature>
<evidence type="ECO:0000259" key="1">
    <source>
        <dbReference type="PROSITE" id="PS51671"/>
    </source>
</evidence>
<dbReference type="PANTHER" id="PTHR40099:SF1">
    <property type="entry name" value="ACETOLACTATE SYNTHASE, SMALL SUBUNIT"/>
    <property type="match status" value="1"/>
</dbReference>
<evidence type="ECO:0000313" key="2">
    <source>
        <dbReference type="EMBL" id="KUH58605.1"/>
    </source>
</evidence>
<comment type="caution">
    <text evidence="2">The sequence shown here is derived from an EMBL/GenBank/DDBJ whole genome shotgun (WGS) entry which is preliminary data.</text>
</comment>
<accession>A0A100YVT5</accession>
<dbReference type="Pfam" id="PF19571">
    <property type="entry name" value="ACT_8"/>
    <property type="match status" value="1"/>
</dbReference>
<protein>
    <submittedName>
        <fullName evidence="2">Amino acid-binding protein</fullName>
    </submittedName>
</protein>
<dbReference type="PROSITE" id="PS51671">
    <property type="entry name" value="ACT"/>
    <property type="match status" value="1"/>
</dbReference>
<evidence type="ECO:0000313" key="3">
    <source>
        <dbReference type="Proteomes" id="UP000054078"/>
    </source>
</evidence>
<dbReference type="STRING" id="1299998.AUL39_06400"/>
<dbReference type="PANTHER" id="PTHR40099">
    <property type="entry name" value="ACETOLACTATE SYNTHASE, SMALL SUBUNIT"/>
    <property type="match status" value="1"/>
</dbReference>
<dbReference type="OrthoDB" id="9790662at2"/>
<dbReference type="EMBL" id="LOJF01000009">
    <property type="protein sequence ID" value="KUH58605.1"/>
    <property type="molecule type" value="Genomic_DNA"/>
</dbReference>
<dbReference type="SUPFAM" id="SSF55021">
    <property type="entry name" value="ACT-like"/>
    <property type="match status" value="2"/>
</dbReference>
<dbReference type="InterPro" id="IPR045865">
    <property type="entry name" value="ACT-like_dom_sf"/>
</dbReference>
<dbReference type="InterPro" id="IPR045739">
    <property type="entry name" value="ACT_dom_pair"/>
</dbReference>